<sequence>MLDVRKMLYSYKKLEVGLANIERSLQNLASIREYPAGVASYSDMPKASGISNTTERYAFKNINEQEETEQKRIKLEKDLEAYSESLNLIRSALQTLTPEESEVIRLRYFQGYRMTKVAICLDRSQRHITFVHSIAIQSIEQCLNGGRLDLKLNWFDKKEKPQAQVC</sequence>
<protein>
    <submittedName>
        <fullName evidence="2">RNA polymerase sigma-70 region 4</fullName>
    </submittedName>
</protein>
<proteinExistence type="predicted"/>
<dbReference type="GO" id="GO:0003700">
    <property type="term" value="F:DNA-binding transcription factor activity"/>
    <property type="evidence" value="ECO:0007669"/>
    <property type="project" value="InterPro"/>
</dbReference>
<dbReference type="GO" id="GO:0006352">
    <property type="term" value="P:DNA-templated transcription initiation"/>
    <property type="evidence" value="ECO:0007669"/>
    <property type="project" value="InterPro"/>
</dbReference>
<accession>A0A6J5L4T9</accession>
<gene>
    <name evidence="2" type="ORF">UFOVP103_36</name>
    <name evidence="3" type="ORF">UFOVP197_19</name>
</gene>
<evidence type="ECO:0000313" key="2">
    <source>
        <dbReference type="EMBL" id="CAB4128333.1"/>
    </source>
</evidence>
<organism evidence="2">
    <name type="scientific">uncultured Caudovirales phage</name>
    <dbReference type="NCBI Taxonomy" id="2100421"/>
    <lineage>
        <taxon>Viruses</taxon>
        <taxon>Duplodnaviria</taxon>
        <taxon>Heunggongvirae</taxon>
        <taxon>Uroviricota</taxon>
        <taxon>Caudoviricetes</taxon>
        <taxon>Peduoviridae</taxon>
        <taxon>Maltschvirus</taxon>
        <taxon>Maltschvirus maltsch</taxon>
    </lineage>
</organism>
<evidence type="ECO:0000259" key="1">
    <source>
        <dbReference type="Pfam" id="PF04545"/>
    </source>
</evidence>
<dbReference type="InterPro" id="IPR007630">
    <property type="entry name" value="RNA_pol_sigma70_r4"/>
</dbReference>
<dbReference type="EMBL" id="LR798245">
    <property type="protein sequence ID" value="CAB5216920.1"/>
    <property type="molecule type" value="Genomic_DNA"/>
</dbReference>
<dbReference type="EMBL" id="LR796223">
    <property type="protein sequence ID" value="CAB4128333.1"/>
    <property type="molecule type" value="Genomic_DNA"/>
</dbReference>
<dbReference type="InterPro" id="IPR013324">
    <property type="entry name" value="RNA_pol_sigma_r3/r4-like"/>
</dbReference>
<dbReference type="Gene3D" id="1.20.140.160">
    <property type="match status" value="1"/>
</dbReference>
<name>A0A6J5L4T9_9CAUD</name>
<dbReference type="Pfam" id="PF04545">
    <property type="entry name" value="Sigma70_r4"/>
    <property type="match status" value="1"/>
</dbReference>
<feature type="domain" description="RNA polymerase sigma-70 region 4" evidence="1">
    <location>
        <begin position="92"/>
        <end position="136"/>
    </location>
</feature>
<dbReference type="SUPFAM" id="SSF88659">
    <property type="entry name" value="Sigma3 and sigma4 domains of RNA polymerase sigma factors"/>
    <property type="match status" value="1"/>
</dbReference>
<reference evidence="2" key="1">
    <citation type="submission" date="2020-04" db="EMBL/GenBank/DDBJ databases">
        <authorList>
            <person name="Chiriac C."/>
            <person name="Salcher M."/>
            <person name="Ghai R."/>
            <person name="Kavagutti S V."/>
        </authorList>
    </citation>
    <scope>NUCLEOTIDE SEQUENCE</scope>
</reference>
<evidence type="ECO:0000313" key="3">
    <source>
        <dbReference type="EMBL" id="CAB5216920.1"/>
    </source>
</evidence>